<proteinExistence type="predicted"/>
<dbReference type="GO" id="GO:0036297">
    <property type="term" value="P:interstrand cross-link repair"/>
    <property type="evidence" value="ECO:0007669"/>
    <property type="project" value="InterPro"/>
</dbReference>
<reference evidence="1 2" key="1">
    <citation type="journal article" date="2018" name="Mol. Plant">
        <title>The genome of Artemisia annua provides insight into the evolution of Asteraceae family and artemisinin biosynthesis.</title>
        <authorList>
            <person name="Shen Q."/>
            <person name="Zhang L."/>
            <person name="Liao Z."/>
            <person name="Wang S."/>
            <person name="Yan T."/>
            <person name="Shi P."/>
            <person name="Liu M."/>
            <person name="Fu X."/>
            <person name="Pan Q."/>
            <person name="Wang Y."/>
            <person name="Lv Z."/>
            <person name="Lu X."/>
            <person name="Zhang F."/>
            <person name="Jiang W."/>
            <person name="Ma Y."/>
            <person name="Chen M."/>
            <person name="Hao X."/>
            <person name="Li L."/>
            <person name="Tang Y."/>
            <person name="Lv G."/>
            <person name="Zhou Y."/>
            <person name="Sun X."/>
            <person name="Brodelius P.E."/>
            <person name="Rose J.K.C."/>
            <person name="Tang K."/>
        </authorList>
    </citation>
    <scope>NUCLEOTIDE SEQUENCE [LARGE SCALE GENOMIC DNA]</scope>
    <source>
        <strain evidence="2">cv. Huhao1</strain>
        <tissue evidence="1">Leaf</tissue>
    </source>
</reference>
<dbReference type="Gene3D" id="3.30.40.10">
    <property type="entry name" value="Zinc/RING finger domain, C3HC4 (zinc finger)"/>
    <property type="match status" value="1"/>
</dbReference>
<dbReference type="AlphaFoldDB" id="A0A2U1QBA1"/>
<dbReference type="Proteomes" id="UP000245207">
    <property type="component" value="Unassembled WGS sequence"/>
</dbReference>
<dbReference type="GO" id="GO:0005634">
    <property type="term" value="C:nucleus"/>
    <property type="evidence" value="ECO:0007669"/>
    <property type="project" value="InterPro"/>
</dbReference>
<sequence length="198" mass="22900">MTFRITFVWNKDVIFPAHYIQSNEYQIYFFECYCSSLPCGHIYGRSCINKLLQQEDRSSFGKCPQCNNNCTSDDLRPLYGTRLSIAKHKNVASNRHADLLKRAKDATDQLCILEKQRDELLKCQTGAEGLQADVLQQRLKALERQESPLALRADALEQRAYAMGLHVRAFTRLSDGYTSCIDYYERMCKRHKLDAIMV</sequence>
<evidence type="ECO:0000313" key="1">
    <source>
        <dbReference type="EMBL" id="PWA95263.1"/>
    </source>
</evidence>
<dbReference type="PANTHER" id="PTHR16047">
    <property type="entry name" value="RFWD3 PROTEIN"/>
    <property type="match status" value="1"/>
</dbReference>
<organism evidence="1 2">
    <name type="scientific">Artemisia annua</name>
    <name type="common">Sweet wormwood</name>
    <dbReference type="NCBI Taxonomy" id="35608"/>
    <lineage>
        <taxon>Eukaryota</taxon>
        <taxon>Viridiplantae</taxon>
        <taxon>Streptophyta</taxon>
        <taxon>Embryophyta</taxon>
        <taxon>Tracheophyta</taxon>
        <taxon>Spermatophyta</taxon>
        <taxon>Magnoliopsida</taxon>
        <taxon>eudicotyledons</taxon>
        <taxon>Gunneridae</taxon>
        <taxon>Pentapetalae</taxon>
        <taxon>asterids</taxon>
        <taxon>campanulids</taxon>
        <taxon>Asterales</taxon>
        <taxon>Asteraceae</taxon>
        <taxon>Asteroideae</taxon>
        <taxon>Anthemideae</taxon>
        <taxon>Artemisiinae</taxon>
        <taxon>Artemisia</taxon>
    </lineage>
</organism>
<dbReference type="GO" id="GO:0004842">
    <property type="term" value="F:ubiquitin-protein transferase activity"/>
    <property type="evidence" value="ECO:0007669"/>
    <property type="project" value="InterPro"/>
</dbReference>
<dbReference type="InterPro" id="IPR037381">
    <property type="entry name" value="RFWD3"/>
</dbReference>
<dbReference type="EMBL" id="PKPP01000255">
    <property type="protein sequence ID" value="PWA95263.1"/>
    <property type="molecule type" value="Genomic_DNA"/>
</dbReference>
<dbReference type="OrthoDB" id="5600418at2759"/>
<dbReference type="InterPro" id="IPR013083">
    <property type="entry name" value="Znf_RING/FYVE/PHD"/>
</dbReference>
<accession>A0A2U1QBA1</accession>
<dbReference type="STRING" id="35608.A0A2U1QBA1"/>
<dbReference type="GO" id="GO:0016567">
    <property type="term" value="P:protein ubiquitination"/>
    <property type="evidence" value="ECO:0007669"/>
    <property type="project" value="InterPro"/>
</dbReference>
<dbReference type="PANTHER" id="PTHR16047:SF7">
    <property type="entry name" value="E3 UBIQUITIN-PROTEIN LIGASE RFWD3"/>
    <property type="match status" value="1"/>
</dbReference>
<comment type="caution">
    <text evidence="1">The sequence shown here is derived from an EMBL/GenBank/DDBJ whole genome shotgun (WGS) entry which is preliminary data.</text>
</comment>
<gene>
    <name evidence="1" type="ORF">CTI12_AA052110</name>
</gene>
<name>A0A2U1QBA1_ARTAN</name>
<protein>
    <submittedName>
        <fullName evidence="1">E3 ubiquitin-protein ligase RFWD3</fullName>
    </submittedName>
</protein>
<keyword evidence="2" id="KW-1185">Reference proteome</keyword>
<dbReference type="SUPFAM" id="SSF57850">
    <property type="entry name" value="RING/U-box"/>
    <property type="match status" value="1"/>
</dbReference>
<evidence type="ECO:0000313" key="2">
    <source>
        <dbReference type="Proteomes" id="UP000245207"/>
    </source>
</evidence>